<sequence>MDTLEWLRDNLELVKSCLTSAEAVLTVAERFDEDPTFALQVTPPSDPMIDDPKAQNMDIDVDDNTALTPQNIAQLLLNPHHSQSKQPSQFSLHSNIFTSNESNDVTLNFGAMKGLFICDMIHSEYGTLLAPFWYKNHWGSASYQYTLPHPPALEDLSDKYNHHLQDIHAHTISSHHQQAPGGGAFGPQRIQYCYCHKSEGLTVNMVKDWGWVKRWKRQDQHGWIQEDW</sequence>
<gene>
    <name evidence="1" type="ORF">BS47DRAFT_1357199</name>
</gene>
<proteinExistence type="predicted"/>
<organism evidence="1 2">
    <name type="scientific">Hydnum rufescens UP504</name>
    <dbReference type="NCBI Taxonomy" id="1448309"/>
    <lineage>
        <taxon>Eukaryota</taxon>
        <taxon>Fungi</taxon>
        <taxon>Dikarya</taxon>
        <taxon>Basidiomycota</taxon>
        <taxon>Agaricomycotina</taxon>
        <taxon>Agaricomycetes</taxon>
        <taxon>Cantharellales</taxon>
        <taxon>Hydnaceae</taxon>
        <taxon>Hydnum</taxon>
    </lineage>
</organism>
<keyword evidence="2" id="KW-1185">Reference proteome</keyword>
<dbReference type="Proteomes" id="UP000886523">
    <property type="component" value="Unassembled WGS sequence"/>
</dbReference>
<comment type="caution">
    <text evidence="1">The sequence shown here is derived from an EMBL/GenBank/DDBJ whole genome shotgun (WGS) entry which is preliminary data.</text>
</comment>
<dbReference type="EMBL" id="MU128910">
    <property type="protein sequence ID" value="KAF9520802.1"/>
    <property type="molecule type" value="Genomic_DNA"/>
</dbReference>
<protein>
    <submittedName>
        <fullName evidence="1">Uncharacterized protein</fullName>
    </submittedName>
</protein>
<name>A0A9P6BB08_9AGAM</name>
<reference evidence="1" key="1">
    <citation type="journal article" date="2020" name="Nat. Commun.">
        <title>Large-scale genome sequencing of mycorrhizal fungi provides insights into the early evolution of symbiotic traits.</title>
        <authorList>
            <person name="Miyauchi S."/>
            <person name="Kiss E."/>
            <person name="Kuo A."/>
            <person name="Drula E."/>
            <person name="Kohler A."/>
            <person name="Sanchez-Garcia M."/>
            <person name="Morin E."/>
            <person name="Andreopoulos B."/>
            <person name="Barry K.W."/>
            <person name="Bonito G."/>
            <person name="Buee M."/>
            <person name="Carver A."/>
            <person name="Chen C."/>
            <person name="Cichocki N."/>
            <person name="Clum A."/>
            <person name="Culley D."/>
            <person name="Crous P.W."/>
            <person name="Fauchery L."/>
            <person name="Girlanda M."/>
            <person name="Hayes R.D."/>
            <person name="Keri Z."/>
            <person name="LaButti K."/>
            <person name="Lipzen A."/>
            <person name="Lombard V."/>
            <person name="Magnuson J."/>
            <person name="Maillard F."/>
            <person name="Murat C."/>
            <person name="Nolan M."/>
            <person name="Ohm R.A."/>
            <person name="Pangilinan J."/>
            <person name="Pereira M.F."/>
            <person name="Perotto S."/>
            <person name="Peter M."/>
            <person name="Pfister S."/>
            <person name="Riley R."/>
            <person name="Sitrit Y."/>
            <person name="Stielow J.B."/>
            <person name="Szollosi G."/>
            <person name="Zifcakova L."/>
            <person name="Stursova M."/>
            <person name="Spatafora J.W."/>
            <person name="Tedersoo L."/>
            <person name="Vaario L.M."/>
            <person name="Yamada A."/>
            <person name="Yan M."/>
            <person name="Wang P."/>
            <person name="Xu J."/>
            <person name="Bruns T."/>
            <person name="Baldrian P."/>
            <person name="Vilgalys R."/>
            <person name="Dunand C."/>
            <person name="Henrissat B."/>
            <person name="Grigoriev I.V."/>
            <person name="Hibbett D."/>
            <person name="Nagy L.G."/>
            <person name="Martin F.M."/>
        </authorList>
    </citation>
    <scope>NUCLEOTIDE SEQUENCE</scope>
    <source>
        <strain evidence="1">UP504</strain>
    </source>
</reference>
<evidence type="ECO:0000313" key="2">
    <source>
        <dbReference type="Proteomes" id="UP000886523"/>
    </source>
</evidence>
<accession>A0A9P6BB08</accession>
<evidence type="ECO:0000313" key="1">
    <source>
        <dbReference type="EMBL" id="KAF9520802.1"/>
    </source>
</evidence>
<dbReference type="AlphaFoldDB" id="A0A9P6BB08"/>